<evidence type="ECO:0000256" key="4">
    <source>
        <dbReference type="ARBA" id="ARBA00022829"/>
    </source>
</evidence>
<dbReference type="KEGG" id="dvv:114334421"/>
<reference evidence="6 7" key="1">
    <citation type="submission" date="2025-04" db="UniProtKB">
        <authorList>
            <consortium name="RefSeq"/>
        </authorList>
    </citation>
    <scope>IDENTIFICATION</scope>
    <source>
        <tissue evidence="6 7">Whole insect</tissue>
    </source>
</reference>
<accession>A0A6P7G6W3</accession>
<sequence length="595" mass="68978">MVDLEEISKVLKELENIHLAGPVYEKVSRLKAVINAENNELDAIYNLVESHSPGLRNKTVLRYEKLLEDTSTTSENASQLESTKVSLSIKCPTYPNEKKVEDMLKQIQEMPKEWTVIQLTPQYNAMELLNEDNNVHYTNAIHITFFNCNSQDNPFYVVADAPRDKINGTKIELCEELFTILRLHKEVLSGHNQKRFASHAAKNQYYKQMQSVEDRLKLLIKDMQNYWLKEWKCLFAGKYDEQIESQIKQDINQELTAKVPDLQLISKIETILCCSVKNYLGLKINEVRDIVQYCFPEIKDTNLIRIIVSVVRTIGEKFYLRKGSTEKKHPVILIVHDSLDYFPWEQIDVLADQPVYRLPSLHFLYCLFKEHESDIVDGYKVVRNYDQGRYVVNPTNDLPAMETRMMAFFNYWLPTWTGIVGKKPSKEEFLAFLTSSEILSFNGHGSGNYLVSSEQLQKTFVKAVVLLFGCSSSRIYRADPQTEMFGDYYTYLIARCPCVIGMLWTVTDKSTDDLTSDFLSYWIPSRAPKHWKLVNNNKWHKEGELVFQDRPMKEDEPTWEPDLLRALILAKKNLSLLMTKAACVARGIPVKIIKE</sequence>
<dbReference type="Pfam" id="PF03568">
    <property type="entry name" value="Separin_C"/>
    <property type="match status" value="1"/>
</dbReference>
<dbReference type="GO" id="GO:0004197">
    <property type="term" value="F:cysteine-type endopeptidase activity"/>
    <property type="evidence" value="ECO:0007669"/>
    <property type="project" value="InterPro"/>
</dbReference>
<keyword evidence="3" id="KW-0378">Hydrolase</keyword>
<evidence type="ECO:0000256" key="3">
    <source>
        <dbReference type="ARBA" id="ARBA00022801"/>
    </source>
</evidence>
<dbReference type="GO" id="GO:0006508">
    <property type="term" value="P:proteolysis"/>
    <property type="evidence" value="ECO:0007669"/>
    <property type="project" value="InterPro"/>
</dbReference>
<dbReference type="GO" id="GO:0072686">
    <property type="term" value="C:mitotic spindle"/>
    <property type="evidence" value="ECO:0007669"/>
    <property type="project" value="TreeGrafter"/>
</dbReference>
<dbReference type="AlphaFoldDB" id="A0A6P7G6W3"/>
<dbReference type="PANTHER" id="PTHR12792">
    <property type="entry name" value="EXTRA SPINDLE POLES 1-RELATED"/>
    <property type="match status" value="1"/>
</dbReference>
<evidence type="ECO:0000259" key="5">
    <source>
        <dbReference type="PROSITE" id="PS51700"/>
    </source>
</evidence>
<proteinExistence type="predicted"/>
<dbReference type="RefSeq" id="XP_028140260.1">
    <property type="nucleotide sequence ID" value="XM_028284459.1"/>
</dbReference>
<feature type="domain" description="Peptidase C50" evidence="5">
    <location>
        <begin position="385"/>
        <end position="481"/>
    </location>
</feature>
<keyword evidence="4" id="KW-0159">Chromosome partition</keyword>
<dbReference type="GO" id="GO:0005634">
    <property type="term" value="C:nucleus"/>
    <property type="evidence" value="ECO:0007669"/>
    <property type="project" value="InterPro"/>
</dbReference>
<evidence type="ECO:0000256" key="2">
    <source>
        <dbReference type="ARBA" id="ARBA00012489"/>
    </source>
</evidence>
<dbReference type="PROSITE" id="PS51700">
    <property type="entry name" value="SEPARIN"/>
    <property type="match status" value="1"/>
</dbReference>
<dbReference type="GO" id="GO:0051307">
    <property type="term" value="P:meiotic chromosome separation"/>
    <property type="evidence" value="ECO:0007669"/>
    <property type="project" value="TreeGrafter"/>
</dbReference>
<organism evidence="6">
    <name type="scientific">Diabrotica virgifera virgifera</name>
    <name type="common">western corn rootworm</name>
    <dbReference type="NCBI Taxonomy" id="50390"/>
    <lineage>
        <taxon>Eukaryota</taxon>
        <taxon>Metazoa</taxon>
        <taxon>Ecdysozoa</taxon>
        <taxon>Arthropoda</taxon>
        <taxon>Hexapoda</taxon>
        <taxon>Insecta</taxon>
        <taxon>Pterygota</taxon>
        <taxon>Neoptera</taxon>
        <taxon>Endopterygota</taxon>
        <taxon>Coleoptera</taxon>
        <taxon>Polyphaga</taxon>
        <taxon>Cucujiformia</taxon>
        <taxon>Chrysomeloidea</taxon>
        <taxon>Chrysomelidae</taxon>
        <taxon>Galerucinae</taxon>
        <taxon>Diabroticina</taxon>
        <taxon>Diabroticites</taxon>
        <taxon>Diabrotica</taxon>
    </lineage>
</organism>
<dbReference type="PANTHER" id="PTHR12792:SF0">
    <property type="entry name" value="SEPARIN"/>
    <property type="match status" value="1"/>
</dbReference>
<evidence type="ECO:0000313" key="7">
    <source>
        <dbReference type="RefSeq" id="XP_028140261.1"/>
    </source>
</evidence>
<name>A0A6P7G6W3_DIAVI</name>
<evidence type="ECO:0000256" key="1">
    <source>
        <dbReference type="ARBA" id="ARBA00000451"/>
    </source>
</evidence>
<dbReference type="InterPro" id="IPR005314">
    <property type="entry name" value="Peptidase_C50"/>
</dbReference>
<dbReference type="GO" id="GO:0005737">
    <property type="term" value="C:cytoplasm"/>
    <property type="evidence" value="ECO:0007669"/>
    <property type="project" value="TreeGrafter"/>
</dbReference>
<comment type="catalytic activity">
    <reaction evidence="1">
        <text>All bonds known to be hydrolyzed by this endopeptidase have arginine in P1 and an acidic residue in P4. P6 is often occupied by an acidic residue or by a hydroxy-amino-acid residue, the phosphorylation of which enhances cleavage.</text>
        <dbReference type="EC" id="3.4.22.49"/>
    </reaction>
</comment>
<protein>
    <recommendedName>
        <fullName evidence="2">separase</fullName>
        <ecNumber evidence="2">3.4.22.49</ecNumber>
    </recommendedName>
</protein>
<dbReference type="OrthoDB" id="10255632at2759"/>
<dbReference type="EC" id="3.4.22.49" evidence="2"/>
<evidence type="ECO:0000313" key="6">
    <source>
        <dbReference type="RefSeq" id="XP_028140260.1"/>
    </source>
</evidence>
<gene>
    <name evidence="6 7" type="primary">LOC114334421</name>
</gene>
<dbReference type="RefSeq" id="XP_028140261.1">
    <property type="nucleotide sequence ID" value="XM_028284460.1"/>
</dbReference>
<dbReference type="InterPro" id="IPR030397">
    <property type="entry name" value="SEPARIN_core_dom"/>
</dbReference>